<evidence type="ECO:0000313" key="2">
    <source>
        <dbReference type="Proteomes" id="UP000410492"/>
    </source>
</evidence>
<organism evidence="1 2">
    <name type="scientific">Callosobruchus maculatus</name>
    <name type="common">Southern cowpea weevil</name>
    <name type="synonym">Pulse bruchid</name>
    <dbReference type="NCBI Taxonomy" id="64391"/>
    <lineage>
        <taxon>Eukaryota</taxon>
        <taxon>Metazoa</taxon>
        <taxon>Ecdysozoa</taxon>
        <taxon>Arthropoda</taxon>
        <taxon>Hexapoda</taxon>
        <taxon>Insecta</taxon>
        <taxon>Pterygota</taxon>
        <taxon>Neoptera</taxon>
        <taxon>Endopterygota</taxon>
        <taxon>Coleoptera</taxon>
        <taxon>Polyphaga</taxon>
        <taxon>Cucujiformia</taxon>
        <taxon>Chrysomeloidea</taxon>
        <taxon>Chrysomelidae</taxon>
        <taxon>Bruchinae</taxon>
        <taxon>Bruchini</taxon>
        <taxon>Callosobruchus</taxon>
    </lineage>
</organism>
<keyword evidence="2" id="KW-1185">Reference proteome</keyword>
<protein>
    <submittedName>
        <fullName evidence="1">Uncharacterized protein</fullName>
    </submittedName>
</protein>
<name>A0A653CTE1_CALMS</name>
<proteinExistence type="predicted"/>
<dbReference type="EMBL" id="CAACVG010008776">
    <property type="protein sequence ID" value="VEN51022.1"/>
    <property type="molecule type" value="Genomic_DNA"/>
</dbReference>
<dbReference type="AlphaFoldDB" id="A0A653CTE1"/>
<dbReference type="Proteomes" id="UP000410492">
    <property type="component" value="Unassembled WGS sequence"/>
</dbReference>
<accession>A0A653CTE1</accession>
<evidence type="ECO:0000313" key="1">
    <source>
        <dbReference type="EMBL" id="VEN51022.1"/>
    </source>
</evidence>
<sequence length="47" mass="5532">MHICVDTCFPKHDMIPQYCLKCNEIYHISLLYLTTVKLDPLYKVADT</sequence>
<reference evidence="1 2" key="1">
    <citation type="submission" date="2019-01" db="EMBL/GenBank/DDBJ databases">
        <authorList>
            <person name="Sayadi A."/>
        </authorList>
    </citation>
    <scope>NUCLEOTIDE SEQUENCE [LARGE SCALE GENOMIC DNA]</scope>
</reference>
<gene>
    <name evidence="1" type="ORF">CALMAC_LOCUS11602</name>
</gene>